<name>A0ABR8Z5X9_9MICO</name>
<feature type="transmembrane region" description="Helical" evidence="9">
    <location>
        <begin position="144"/>
        <end position="162"/>
    </location>
</feature>
<dbReference type="RefSeq" id="WP_251840833.1">
    <property type="nucleotide sequence ID" value="NZ_JACSPO010000016.1"/>
</dbReference>
<dbReference type="InterPro" id="IPR050482">
    <property type="entry name" value="Sensor_HK_TwoCompSys"/>
</dbReference>
<sequence>MPGLVGTLRERVRGTERARVVSDALATFVAGLALLAVGLVGLWGGGPSLATNRWWFVLTLAVMCAVMLAKARTPLLSLGAGVLVFAVDALLGGSMGAMLGLLDLIYSAALRVSGSALRRLSVAVVLSVTGGAAAAFVATGDLRATANVALLAFAVLGTPLWWGRSVRQQTELAALASARARDLARIGELREQEVVHAERTRMAGDLHDALASHLSAIAIHSEAALSSPRPDEEDRAARRDRQALTAIRSASVAALREMRAMIDLLRTGDEARTSPARLAELDALAAGFRGQGMELTVASPAASPELPAAVDQAAYRIVQESLANALKHGRSGPVDVTVALTGAAVRVEVANAVDGVLPPPPAGTGVGLLTMRERAEALGGSFHAGPSDGRWHVRATIPLEETP</sequence>
<comment type="catalytic activity">
    <reaction evidence="1">
        <text>ATP + protein L-histidine = ADP + protein N-phospho-L-histidine.</text>
        <dbReference type="EC" id="2.7.13.3"/>
    </reaction>
</comment>
<dbReference type="Pfam" id="PF02518">
    <property type="entry name" value="HATPase_c"/>
    <property type="match status" value="1"/>
</dbReference>
<keyword evidence="8" id="KW-0902">Two-component regulatory system</keyword>
<comment type="caution">
    <text evidence="11">The sequence shown here is derived from an EMBL/GenBank/DDBJ whole genome shotgun (WGS) entry which is preliminary data.</text>
</comment>
<dbReference type="InterPro" id="IPR036890">
    <property type="entry name" value="HATPase_C_sf"/>
</dbReference>
<evidence type="ECO:0000313" key="11">
    <source>
        <dbReference type="EMBL" id="MBD8063739.1"/>
    </source>
</evidence>
<evidence type="ECO:0000256" key="1">
    <source>
        <dbReference type="ARBA" id="ARBA00000085"/>
    </source>
</evidence>
<feature type="transmembrane region" description="Helical" evidence="9">
    <location>
        <begin position="54"/>
        <end position="71"/>
    </location>
</feature>
<evidence type="ECO:0000259" key="10">
    <source>
        <dbReference type="SMART" id="SM00387"/>
    </source>
</evidence>
<reference evidence="11 12" key="1">
    <citation type="submission" date="2020-08" db="EMBL/GenBank/DDBJ databases">
        <title>A Genomic Blueprint of the Chicken Gut Microbiome.</title>
        <authorList>
            <person name="Gilroy R."/>
            <person name="Ravi A."/>
            <person name="Getino M."/>
            <person name="Pursley I."/>
            <person name="Horton D.L."/>
            <person name="Alikhan N.-F."/>
            <person name="Baker D."/>
            <person name="Gharbi K."/>
            <person name="Hall N."/>
            <person name="Watson M."/>
            <person name="Adriaenssens E.M."/>
            <person name="Foster-Nyarko E."/>
            <person name="Jarju S."/>
            <person name="Secka A."/>
            <person name="Antonio M."/>
            <person name="Oren A."/>
            <person name="Chaudhuri R."/>
            <person name="La Ragione R.M."/>
            <person name="Hildebrand F."/>
            <person name="Pallen M.J."/>
        </authorList>
    </citation>
    <scope>NUCLEOTIDE SEQUENCE [LARGE SCALE GENOMIC DNA]</scope>
    <source>
        <strain evidence="11 12">Sa1BUA1</strain>
    </source>
</reference>
<dbReference type="Gene3D" id="3.30.565.10">
    <property type="entry name" value="Histidine kinase-like ATPase, C-terminal domain"/>
    <property type="match status" value="1"/>
</dbReference>
<dbReference type="SMART" id="SM00387">
    <property type="entry name" value="HATPase_c"/>
    <property type="match status" value="1"/>
</dbReference>
<keyword evidence="3" id="KW-0597">Phosphoprotein</keyword>
<evidence type="ECO:0000256" key="5">
    <source>
        <dbReference type="ARBA" id="ARBA00022741"/>
    </source>
</evidence>
<dbReference type="PANTHER" id="PTHR24421">
    <property type="entry name" value="NITRATE/NITRITE SENSOR PROTEIN NARX-RELATED"/>
    <property type="match status" value="1"/>
</dbReference>
<evidence type="ECO:0000256" key="3">
    <source>
        <dbReference type="ARBA" id="ARBA00022553"/>
    </source>
</evidence>
<evidence type="ECO:0000256" key="7">
    <source>
        <dbReference type="ARBA" id="ARBA00022840"/>
    </source>
</evidence>
<keyword evidence="9" id="KW-0812">Transmembrane</keyword>
<dbReference type="GO" id="GO:0016301">
    <property type="term" value="F:kinase activity"/>
    <property type="evidence" value="ECO:0007669"/>
    <property type="project" value="UniProtKB-KW"/>
</dbReference>
<keyword evidence="7" id="KW-0067">ATP-binding</keyword>
<keyword evidence="12" id="KW-1185">Reference proteome</keyword>
<dbReference type="InterPro" id="IPR003594">
    <property type="entry name" value="HATPase_dom"/>
</dbReference>
<accession>A0ABR8Z5X9</accession>
<dbReference type="Pfam" id="PF07730">
    <property type="entry name" value="HisKA_3"/>
    <property type="match status" value="1"/>
</dbReference>
<feature type="domain" description="Histidine kinase/HSP90-like ATPase" evidence="10">
    <location>
        <begin position="309"/>
        <end position="401"/>
    </location>
</feature>
<dbReference type="SUPFAM" id="SSF55874">
    <property type="entry name" value="ATPase domain of HSP90 chaperone/DNA topoisomerase II/histidine kinase"/>
    <property type="match status" value="1"/>
</dbReference>
<dbReference type="Gene3D" id="1.20.5.1930">
    <property type="match status" value="1"/>
</dbReference>
<dbReference type="EMBL" id="JACSPO010000016">
    <property type="protein sequence ID" value="MBD8063739.1"/>
    <property type="molecule type" value="Genomic_DNA"/>
</dbReference>
<protein>
    <recommendedName>
        <fullName evidence="2">histidine kinase</fullName>
        <ecNumber evidence="2">2.7.13.3</ecNumber>
    </recommendedName>
</protein>
<organism evidence="11 12">
    <name type="scientific">Oceanitalea stevensii</name>
    <dbReference type="NCBI Taxonomy" id="2763072"/>
    <lineage>
        <taxon>Bacteria</taxon>
        <taxon>Bacillati</taxon>
        <taxon>Actinomycetota</taxon>
        <taxon>Actinomycetes</taxon>
        <taxon>Micrococcales</taxon>
        <taxon>Bogoriellaceae</taxon>
        <taxon>Georgenia</taxon>
    </lineage>
</organism>
<keyword evidence="4" id="KW-0808">Transferase</keyword>
<evidence type="ECO:0000313" key="12">
    <source>
        <dbReference type="Proteomes" id="UP000661894"/>
    </source>
</evidence>
<keyword evidence="5" id="KW-0547">Nucleotide-binding</keyword>
<keyword evidence="9" id="KW-1133">Transmembrane helix</keyword>
<feature type="transmembrane region" description="Helical" evidence="9">
    <location>
        <begin position="83"/>
        <end position="108"/>
    </location>
</feature>
<dbReference type="Proteomes" id="UP000661894">
    <property type="component" value="Unassembled WGS sequence"/>
</dbReference>
<gene>
    <name evidence="11" type="ORF">H9624_15585</name>
</gene>
<dbReference type="PANTHER" id="PTHR24421:SF10">
    <property type="entry name" value="NITRATE_NITRITE SENSOR PROTEIN NARQ"/>
    <property type="match status" value="1"/>
</dbReference>
<evidence type="ECO:0000256" key="2">
    <source>
        <dbReference type="ARBA" id="ARBA00012438"/>
    </source>
</evidence>
<feature type="transmembrane region" description="Helical" evidence="9">
    <location>
        <begin position="20"/>
        <end position="42"/>
    </location>
</feature>
<dbReference type="CDD" id="cd16917">
    <property type="entry name" value="HATPase_UhpB-NarQ-NarX-like"/>
    <property type="match status" value="1"/>
</dbReference>
<dbReference type="InterPro" id="IPR011712">
    <property type="entry name" value="Sig_transdc_His_kin_sub3_dim/P"/>
</dbReference>
<feature type="transmembrane region" description="Helical" evidence="9">
    <location>
        <begin position="120"/>
        <end position="138"/>
    </location>
</feature>
<keyword evidence="9" id="KW-0472">Membrane</keyword>
<keyword evidence="6 11" id="KW-0418">Kinase</keyword>
<proteinExistence type="predicted"/>
<evidence type="ECO:0000256" key="8">
    <source>
        <dbReference type="ARBA" id="ARBA00023012"/>
    </source>
</evidence>
<dbReference type="EC" id="2.7.13.3" evidence="2"/>
<evidence type="ECO:0000256" key="9">
    <source>
        <dbReference type="SAM" id="Phobius"/>
    </source>
</evidence>
<evidence type="ECO:0000256" key="4">
    <source>
        <dbReference type="ARBA" id="ARBA00022679"/>
    </source>
</evidence>
<evidence type="ECO:0000256" key="6">
    <source>
        <dbReference type="ARBA" id="ARBA00022777"/>
    </source>
</evidence>